<organism evidence="1 2">
    <name type="scientific">Romanomermis culicivorax</name>
    <name type="common">Nematode worm</name>
    <dbReference type="NCBI Taxonomy" id="13658"/>
    <lineage>
        <taxon>Eukaryota</taxon>
        <taxon>Metazoa</taxon>
        <taxon>Ecdysozoa</taxon>
        <taxon>Nematoda</taxon>
        <taxon>Enoplea</taxon>
        <taxon>Dorylaimia</taxon>
        <taxon>Mermithida</taxon>
        <taxon>Mermithoidea</taxon>
        <taxon>Mermithidae</taxon>
        <taxon>Romanomermis</taxon>
    </lineage>
</organism>
<reference evidence="2" key="1">
    <citation type="submission" date="2022-11" db="UniProtKB">
        <authorList>
            <consortium name="WormBaseParasite"/>
        </authorList>
    </citation>
    <scope>IDENTIFICATION</scope>
</reference>
<keyword evidence="1" id="KW-1185">Reference proteome</keyword>
<evidence type="ECO:0000313" key="2">
    <source>
        <dbReference type="WBParaSite" id="nRc.2.0.1.t24532-RA"/>
    </source>
</evidence>
<sequence length="110" mass="12932">MVAIRMLRIYHNIATEQNGPKFHNYALVDNSRIDDFDQIRLVDFEMNVQDKIPSLDEVSHDKYTRKYCSLESGAWKVLCLSYDDNIGSAFKDSKISVFPRIYWFVVYVVN</sequence>
<evidence type="ECO:0000313" key="1">
    <source>
        <dbReference type="Proteomes" id="UP000887565"/>
    </source>
</evidence>
<dbReference type="Proteomes" id="UP000887565">
    <property type="component" value="Unplaced"/>
</dbReference>
<name>A0A915JEC7_ROMCU</name>
<proteinExistence type="predicted"/>
<accession>A0A915JEC7</accession>
<dbReference type="WBParaSite" id="nRc.2.0.1.t24532-RA">
    <property type="protein sequence ID" value="nRc.2.0.1.t24532-RA"/>
    <property type="gene ID" value="nRc.2.0.1.g24532"/>
</dbReference>
<protein>
    <submittedName>
        <fullName evidence="2">Uncharacterized protein</fullName>
    </submittedName>
</protein>
<dbReference type="AlphaFoldDB" id="A0A915JEC7"/>